<accession>A0AAW6RLM7</accession>
<keyword evidence="3" id="KW-1185">Reference proteome</keyword>
<dbReference type="EMBL" id="JARVII010000036">
    <property type="protein sequence ID" value="MDG9700445.1"/>
    <property type="molecule type" value="Genomic_DNA"/>
</dbReference>
<feature type="region of interest" description="Disordered" evidence="1">
    <location>
        <begin position="57"/>
        <end position="88"/>
    </location>
</feature>
<proteinExistence type="predicted"/>
<evidence type="ECO:0000313" key="2">
    <source>
        <dbReference type="EMBL" id="MDG9700445.1"/>
    </source>
</evidence>
<sequence>MTAIAASIFTPQINRPCLLVLFSPCALNHLSHLPGSLKKRSKFEGVEMPLGAVSSRTSCYEERSKKQLPRRPRKSGMTSSKKAARGGL</sequence>
<dbReference type="RefSeq" id="WP_279525164.1">
    <property type="nucleotide sequence ID" value="NZ_JARVII010000036.1"/>
</dbReference>
<gene>
    <name evidence="2" type="ORF">QB898_12120</name>
</gene>
<comment type="caution">
    <text evidence="2">The sequence shown here is derived from an EMBL/GenBank/DDBJ whole genome shotgun (WGS) entry which is preliminary data.</text>
</comment>
<dbReference type="Proteomes" id="UP001237156">
    <property type="component" value="Unassembled WGS sequence"/>
</dbReference>
<protein>
    <submittedName>
        <fullName evidence="2">Uncharacterized protein</fullName>
    </submittedName>
</protein>
<organism evidence="2 3">
    <name type="scientific">Ottowia cancrivicina</name>
    <dbReference type="NCBI Taxonomy" id="3040346"/>
    <lineage>
        <taxon>Bacteria</taxon>
        <taxon>Pseudomonadati</taxon>
        <taxon>Pseudomonadota</taxon>
        <taxon>Betaproteobacteria</taxon>
        <taxon>Burkholderiales</taxon>
        <taxon>Comamonadaceae</taxon>
        <taxon>Ottowia</taxon>
    </lineage>
</organism>
<reference evidence="2 3" key="1">
    <citation type="submission" date="2023-04" db="EMBL/GenBank/DDBJ databases">
        <title>Ottowia paracancer sp. nov., isolated from human stomach.</title>
        <authorList>
            <person name="Song Y."/>
        </authorList>
    </citation>
    <scope>NUCLEOTIDE SEQUENCE [LARGE SCALE GENOMIC DNA]</scope>
    <source>
        <strain evidence="2 3">10c7w1</strain>
    </source>
</reference>
<name>A0AAW6RLM7_9BURK</name>
<evidence type="ECO:0000313" key="3">
    <source>
        <dbReference type="Proteomes" id="UP001237156"/>
    </source>
</evidence>
<dbReference type="AlphaFoldDB" id="A0AAW6RLM7"/>
<evidence type="ECO:0000256" key="1">
    <source>
        <dbReference type="SAM" id="MobiDB-lite"/>
    </source>
</evidence>